<protein>
    <submittedName>
        <fullName evidence="2">WD_REPEATS_REGION domain-containing protein</fullName>
    </submittedName>
</protein>
<evidence type="ECO:0000313" key="1">
    <source>
        <dbReference type="Proteomes" id="UP000095286"/>
    </source>
</evidence>
<sequence>MSDNKFFEKNVLEYFHSDLIHHIEFDYYGTRLATASSDKTIIIWNRTKAGEWVKNSTIKCHAGAVWRVRWANPEFGQIIATCSFDGAISILEQVSNEEYDYGPRKKVNQETPANQWKCHRTLYEDKNNISDIKFAPAHFGLVLISCNAKGRVRIYEACDIIRLDDWTKLREFEVFDGYRCAALAISDSRLYSPLLCVVSDEETLVAKQQNSAERLNRFAMYQYLEKQRTWIGVTSMDYDVKNIYDNPCNIDKPIFDCAFAPSAGRAFHQLAVTVDHEIWIYHFTENLKKKSEMECSVDQTDSKAVEAETDTFYYNSHRAYILTTNLQTMVKRISFNMTGNLLTAVCYNQKIFTYQSSFIPLDEDIVDDTNSMYVEWKLVEER</sequence>
<organism evidence="1 2">
    <name type="scientific">Rhabditophanes sp. KR3021</name>
    <dbReference type="NCBI Taxonomy" id="114890"/>
    <lineage>
        <taxon>Eukaryota</taxon>
        <taxon>Metazoa</taxon>
        <taxon>Ecdysozoa</taxon>
        <taxon>Nematoda</taxon>
        <taxon>Chromadorea</taxon>
        <taxon>Rhabditida</taxon>
        <taxon>Tylenchina</taxon>
        <taxon>Panagrolaimomorpha</taxon>
        <taxon>Strongyloidoidea</taxon>
        <taxon>Alloionematidae</taxon>
        <taxon>Rhabditophanes</taxon>
    </lineage>
</organism>
<proteinExistence type="predicted"/>
<evidence type="ECO:0000313" key="2">
    <source>
        <dbReference type="WBParaSite" id="RSKR_0000328300.1"/>
    </source>
</evidence>
<dbReference type="Proteomes" id="UP000095286">
    <property type="component" value="Unplaced"/>
</dbReference>
<reference evidence="2" key="1">
    <citation type="submission" date="2016-11" db="UniProtKB">
        <authorList>
            <consortium name="WormBaseParasite"/>
        </authorList>
    </citation>
    <scope>IDENTIFICATION</scope>
    <source>
        <strain evidence="2">KR3021</strain>
    </source>
</reference>
<name>A0AC35TS07_9BILA</name>
<accession>A0AC35TS07</accession>
<dbReference type="WBParaSite" id="RSKR_0000328300.1">
    <property type="protein sequence ID" value="RSKR_0000328300.1"/>
    <property type="gene ID" value="RSKR_0000328300"/>
</dbReference>